<name>J0WMA5_AURST</name>
<feature type="region of interest" description="Disordered" evidence="1">
    <location>
        <begin position="18"/>
        <end position="86"/>
    </location>
</feature>
<evidence type="ECO:0000313" key="2">
    <source>
        <dbReference type="EMBL" id="EJD33455.1"/>
    </source>
</evidence>
<dbReference type="KEGG" id="adl:AURDEDRAFT_177465"/>
<dbReference type="AlphaFoldDB" id="J0WMA5"/>
<accession>J0WMA5</accession>
<protein>
    <submittedName>
        <fullName evidence="2">Uncharacterized protein</fullName>
    </submittedName>
</protein>
<reference evidence="3" key="1">
    <citation type="journal article" date="2012" name="Science">
        <title>The Paleozoic origin of enzymatic lignin decomposition reconstructed from 31 fungal genomes.</title>
        <authorList>
            <person name="Floudas D."/>
            <person name="Binder M."/>
            <person name="Riley R."/>
            <person name="Barry K."/>
            <person name="Blanchette R.A."/>
            <person name="Henrissat B."/>
            <person name="Martinez A.T."/>
            <person name="Otillar R."/>
            <person name="Spatafora J.W."/>
            <person name="Yadav J.S."/>
            <person name="Aerts A."/>
            <person name="Benoit I."/>
            <person name="Boyd A."/>
            <person name="Carlson A."/>
            <person name="Copeland A."/>
            <person name="Coutinho P.M."/>
            <person name="de Vries R.P."/>
            <person name="Ferreira P."/>
            <person name="Findley K."/>
            <person name="Foster B."/>
            <person name="Gaskell J."/>
            <person name="Glotzer D."/>
            <person name="Gorecki P."/>
            <person name="Heitman J."/>
            <person name="Hesse C."/>
            <person name="Hori C."/>
            <person name="Igarashi K."/>
            <person name="Jurgens J.A."/>
            <person name="Kallen N."/>
            <person name="Kersten P."/>
            <person name="Kohler A."/>
            <person name="Kuees U."/>
            <person name="Kumar T.K.A."/>
            <person name="Kuo A."/>
            <person name="LaButti K."/>
            <person name="Larrondo L.F."/>
            <person name="Lindquist E."/>
            <person name="Ling A."/>
            <person name="Lombard V."/>
            <person name="Lucas S."/>
            <person name="Lundell T."/>
            <person name="Martin R."/>
            <person name="McLaughlin D.J."/>
            <person name="Morgenstern I."/>
            <person name="Morin E."/>
            <person name="Murat C."/>
            <person name="Nagy L.G."/>
            <person name="Nolan M."/>
            <person name="Ohm R.A."/>
            <person name="Patyshakuliyeva A."/>
            <person name="Rokas A."/>
            <person name="Ruiz-Duenas F.J."/>
            <person name="Sabat G."/>
            <person name="Salamov A."/>
            <person name="Samejima M."/>
            <person name="Schmutz J."/>
            <person name="Slot J.C."/>
            <person name="St John F."/>
            <person name="Stenlid J."/>
            <person name="Sun H."/>
            <person name="Sun S."/>
            <person name="Syed K."/>
            <person name="Tsang A."/>
            <person name="Wiebenga A."/>
            <person name="Young D."/>
            <person name="Pisabarro A."/>
            <person name="Eastwood D.C."/>
            <person name="Martin F."/>
            <person name="Cullen D."/>
            <person name="Grigoriev I.V."/>
            <person name="Hibbett D.S."/>
        </authorList>
    </citation>
    <scope>NUCLEOTIDE SEQUENCE [LARGE SCALE GENOMIC DNA]</scope>
    <source>
        <strain evidence="3">TFB10046</strain>
    </source>
</reference>
<proteinExistence type="predicted"/>
<feature type="region of interest" description="Disordered" evidence="1">
    <location>
        <begin position="172"/>
        <end position="191"/>
    </location>
</feature>
<dbReference type="EMBL" id="JH688221">
    <property type="protein sequence ID" value="EJD33455.1"/>
    <property type="molecule type" value="Genomic_DNA"/>
</dbReference>
<dbReference type="Proteomes" id="UP000006514">
    <property type="component" value="Unassembled WGS sequence"/>
</dbReference>
<gene>
    <name evidence="2" type="ORF">AURDEDRAFT_177465</name>
</gene>
<organism evidence="2 3">
    <name type="scientific">Auricularia subglabra (strain TFB-10046 / SS5)</name>
    <name type="common">White-rot fungus</name>
    <name type="synonym">Auricularia delicata (strain TFB10046)</name>
    <dbReference type="NCBI Taxonomy" id="717982"/>
    <lineage>
        <taxon>Eukaryota</taxon>
        <taxon>Fungi</taxon>
        <taxon>Dikarya</taxon>
        <taxon>Basidiomycota</taxon>
        <taxon>Agaricomycotina</taxon>
        <taxon>Agaricomycetes</taxon>
        <taxon>Auriculariales</taxon>
        <taxon>Auriculariaceae</taxon>
        <taxon>Auricularia</taxon>
    </lineage>
</organism>
<dbReference type="InParanoid" id="J0WMA5"/>
<sequence length="330" mass="33530">MAPPCVTVAPDAWPPDFAYAHTPGWQDADGPQSTANAHPQRHGAHSPPSTRWNAPGCFIDPRALSAPLTTGPDAPRTRASSPSTAMHATGRLIDSRPMAPPWIAHADATPCVVPTAPSVDMLNELCELLSQGGASRNTDPDETPPFHILDILGGTSPQAVVRLPILSDPHALGSGLPSNGPAPPSTADAGATDHDALDLTIALLSAQLGENSTFSLPSIAGTGETGLIALGLLPTLPAAKYGDKPVLASPPSTVGTGATVHLTEVPLDSPPVARRTGTSIGACSLKPTGGFYASIDGRSAREASGFARPTSRPGPGAAQTYGFAGFGLRG</sequence>
<evidence type="ECO:0000313" key="3">
    <source>
        <dbReference type="Proteomes" id="UP000006514"/>
    </source>
</evidence>
<evidence type="ECO:0000256" key="1">
    <source>
        <dbReference type="SAM" id="MobiDB-lite"/>
    </source>
</evidence>
<keyword evidence="3" id="KW-1185">Reference proteome</keyword>